<feature type="region of interest" description="Disordered" evidence="2">
    <location>
        <begin position="700"/>
        <end position="724"/>
    </location>
</feature>
<feature type="coiled-coil region" evidence="1">
    <location>
        <begin position="56"/>
        <end position="139"/>
    </location>
</feature>
<gene>
    <name evidence="3" type="ORF">CYMTET_16979</name>
</gene>
<feature type="coiled-coil region" evidence="1">
    <location>
        <begin position="239"/>
        <end position="301"/>
    </location>
</feature>
<dbReference type="Proteomes" id="UP001190700">
    <property type="component" value="Unassembled WGS sequence"/>
</dbReference>
<feature type="compositionally biased region" description="Basic and acidic residues" evidence="2">
    <location>
        <begin position="611"/>
        <end position="621"/>
    </location>
</feature>
<dbReference type="EMBL" id="LGRX02007511">
    <property type="protein sequence ID" value="KAK3274840.1"/>
    <property type="molecule type" value="Genomic_DNA"/>
</dbReference>
<keyword evidence="4" id="KW-1185">Reference proteome</keyword>
<feature type="region of interest" description="Disordered" evidence="2">
    <location>
        <begin position="306"/>
        <end position="334"/>
    </location>
</feature>
<feature type="compositionally biased region" description="Low complexity" evidence="2">
    <location>
        <begin position="625"/>
        <end position="634"/>
    </location>
</feature>
<reference evidence="3 4" key="1">
    <citation type="journal article" date="2015" name="Genome Biol. Evol.">
        <title>Comparative Genomics of a Bacterivorous Green Alga Reveals Evolutionary Causalities and Consequences of Phago-Mixotrophic Mode of Nutrition.</title>
        <authorList>
            <person name="Burns J.A."/>
            <person name="Paasch A."/>
            <person name="Narechania A."/>
            <person name="Kim E."/>
        </authorList>
    </citation>
    <scope>NUCLEOTIDE SEQUENCE [LARGE SCALE GENOMIC DNA]</scope>
    <source>
        <strain evidence="3 4">PLY_AMNH</strain>
    </source>
</reference>
<sequence>MVEELWLLVDPRVLETLPGEERQGGEDKPWERPEGLVDKPLFTLQDLLGLPAIEAREKLRLIRAQQEQRRKNLQEDITRAYIDLAAAQFAKKGLSKSERAREAMAVEHQEAQRALMQQLEALTEEHERLKSQHQDAQELKKTFHTRESVHRANRIALRALTERHTGLEKESEGMQALLIKRKSSMVDARWSAMSKSLALRASKRCTVFDAAEVLATIKQKKATIELEHEMKGKAQEHIMTQLQAELASHKTQSAHMSQEHKTLKSCLEEKTEALRRSSECATKLESDLHSAESKCKELHAALQHEKAAQSRVTSIPRHPNPASARSPASLLRPSKRSLADEELAKLRLTMEVNRKAVARMEVEGDSMGRLSYWLVLRLLDLEGAFGSLVRPWSPTEVALLRQCWVVMRRLGNVPDLSTAFHPATDRSHFPAWGGAAPSNGAEQAGVFPGSVDADAAVEAITGASAAKPPTTPASDMSEGMMHQLLRIGTTRESPTPPASPIHAASPTSSAEFGQLPPPAWPSRASSEPPPNEPSEGAHLSPASTPRSSGTPRSSPTSPVRRPHQANSPTALKCRITRPKTAAPKQPPSGVTMRRKREIAANKMHVPSDAPRGLEDDFHDHANSQPSDSPRSCPAASPPASAPATLGRFMRPQGPRYYLSSPPTSPGSPMRAGAAFGTGRDTIAKSKPLIARPNRCGAGGAFYMVSPESPGQTRPVSPTTPQSARIHRLTNLVSWE</sequence>
<feature type="region of interest" description="Disordered" evidence="2">
    <location>
        <begin position="490"/>
        <end position="686"/>
    </location>
</feature>
<organism evidence="3 4">
    <name type="scientific">Cymbomonas tetramitiformis</name>
    <dbReference type="NCBI Taxonomy" id="36881"/>
    <lineage>
        <taxon>Eukaryota</taxon>
        <taxon>Viridiplantae</taxon>
        <taxon>Chlorophyta</taxon>
        <taxon>Pyramimonadophyceae</taxon>
        <taxon>Pyramimonadales</taxon>
        <taxon>Pyramimonadaceae</taxon>
        <taxon>Cymbomonas</taxon>
    </lineage>
</organism>
<evidence type="ECO:0000313" key="3">
    <source>
        <dbReference type="EMBL" id="KAK3274840.1"/>
    </source>
</evidence>
<accession>A0AAE0GAT5</accession>
<feature type="compositionally biased region" description="Polar residues" evidence="2">
    <location>
        <begin position="708"/>
        <end position="722"/>
    </location>
</feature>
<keyword evidence="1" id="KW-0175">Coiled coil</keyword>
<proteinExistence type="predicted"/>
<feature type="compositionally biased region" description="Low complexity" evidence="2">
    <location>
        <begin position="540"/>
        <end position="559"/>
    </location>
</feature>
<name>A0AAE0GAT5_9CHLO</name>
<dbReference type="AlphaFoldDB" id="A0AAE0GAT5"/>
<evidence type="ECO:0000256" key="1">
    <source>
        <dbReference type="SAM" id="Coils"/>
    </source>
</evidence>
<protein>
    <submittedName>
        <fullName evidence="3">Uncharacterized protein</fullName>
    </submittedName>
</protein>
<evidence type="ECO:0000313" key="4">
    <source>
        <dbReference type="Proteomes" id="UP001190700"/>
    </source>
</evidence>
<comment type="caution">
    <text evidence="3">The sequence shown here is derived from an EMBL/GenBank/DDBJ whole genome shotgun (WGS) entry which is preliminary data.</text>
</comment>
<evidence type="ECO:0000256" key="2">
    <source>
        <dbReference type="SAM" id="MobiDB-lite"/>
    </source>
</evidence>